<organism evidence="1 2">
    <name type="scientific">Adineta steineri</name>
    <dbReference type="NCBI Taxonomy" id="433720"/>
    <lineage>
        <taxon>Eukaryota</taxon>
        <taxon>Metazoa</taxon>
        <taxon>Spiralia</taxon>
        <taxon>Gnathifera</taxon>
        <taxon>Rotifera</taxon>
        <taxon>Eurotatoria</taxon>
        <taxon>Bdelloidea</taxon>
        <taxon>Adinetida</taxon>
        <taxon>Adinetidae</taxon>
        <taxon>Adineta</taxon>
    </lineage>
</organism>
<gene>
    <name evidence="1" type="ORF">OKA104_LOCUS19160</name>
</gene>
<sequence>MDISQTISISSQEMVIMLNEVGSKLDEYSKQLDDMKEELLRSMIPKGIFHEFPAKTFRKLTVFGRNPIGKCQEFGLGIGLGHRIRSTGSNSPSMKSPEYHGTDRFRAGLFDLGGRYLFCNENTTNQDIEDAIKKCFSDVSSLFHIKITQSLKLLQLLAEELKEPLFI</sequence>
<protein>
    <submittedName>
        <fullName evidence="1">Uncharacterized protein</fullName>
    </submittedName>
</protein>
<evidence type="ECO:0000313" key="2">
    <source>
        <dbReference type="Proteomes" id="UP000663881"/>
    </source>
</evidence>
<comment type="caution">
    <text evidence="1">The sequence shown here is derived from an EMBL/GenBank/DDBJ whole genome shotgun (WGS) entry which is preliminary data.</text>
</comment>
<dbReference type="EMBL" id="CAJOAY010001221">
    <property type="protein sequence ID" value="CAF3812666.1"/>
    <property type="molecule type" value="Genomic_DNA"/>
</dbReference>
<reference evidence="1" key="1">
    <citation type="submission" date="2021-02" db="EMBL/GenBank/DDBJ databases">
        <authorList>
            <person name="Nowell W R."/>
        </authorList>
    </citation>
    <scope>NUCLEOTIDE SEQUENCE</scope>
</reference>
<name>A0A819CSW3_9BILA</name>
<evidence type="ECO:0000313" key="1">
    <source>
        <dbReference type="EMBL" id="CAF3812666.1"/>
    </source>
</evidence>
<proteinExistence type="predicted"/>
<accession>A0A819CSW3</accession>
<dbReference type="Proteomes" id="UP000663881">
    <property type="component" value="Unassembled WGS sequence"/>
</dbReference>
<dbReference type="AlphaFoldDB" id="A0A819CSW3"/>